<dbReference type="RefSeq" id="WP_354550304.1">
    <property type="nucleotide sequence ID" value="NZ_JBEPSD010000002.1"/>
</dbReference>
<sequence>MRRAPIGSGARWSAQGDSVRETAMASRDGGKTWAPLFDLLFRPHGR</sequence>
<gene>
    <name evidence="2" type="ORF">ABIE04_002384</name>
</gene>
<keyword evidence="3" id="KW-1185">Reference proteome</keyword>
<proteinExistence type="predicted"/>
<feature type="region of interest" description="Disordered" evidence="1">
    <location>
        <begin position="1"/>
        <end position="27"/>
    </location>
</feature>
<evidence type="ECO:0000256" key="1">
    <source>
        <dbReference type="SAM" id="MobiDB-lite"/>
    </source>
</evidence>
<organism evidence="2 3">
    <name type="scientific">Rhodanobacter soli</name>
    <dbReference type="NCBI Taxonomy" id="590609"/>
    <lineage>
        <taxon>Bacteria</taxon>
        <taxon>Pseudomonadati</taxon>
        <taxon>Pseudomonadota</taxon>
        <taxon>Gammaproteobacteria</taxon>
        <taxon>Lysobacterales</taxon>
        <taxon>Rhodanobacteraceae</taxon>
        <taxon>Rhodanobacter</taxon>
    </lineage>
</organism>
<evidence type="ECO:0000313" key="3">
    <source>
        <dbReference type="Proteomes" id="UP001549251"/>
    </source>
</evidence>
<dbReference type="EMBL" id="JBEPSD010000002">
    <property type="protein sequence ID" value="MET4570023.1"/>
    <property type="molecule type" value="Genomic_DNA"/>
</dbReference>
<comment type="caution">
    <text evidence="2">The sequence shown here is derived from an EMBL/GenBank/DDBJ whole genome shotgun (WGS) entry which is preliminary data.</text>
</comment>
<protein>
    <submittedName>
        <fullName evidence="2">Uncharacterized protein</fullName>
    </submittedName>
</protein>
<reference evidence="2 3" key="1">
    <citation type="submission" date="2024-06" db="EMBL/GenBank/DDBJ databases">
        <title>Sorghum-associated microbial communities from plants grown in Nebraska, USA.</title>
        <authorList>
            <person name="Schachtman D."/>
        </authorList>
    </citation>
    <scope>NUCLEOTIDE SEQUENCE [LARGE SCALE GENOMIC DNA]</scope>
    <source>
        <strain evidence="2 3">1757</strain>
    </source>
</reference>
<name>A0ABV2PYU4_9GAMM</name>
<evidence type="ECO:0000313" key="2">
    <source>
        <dbReference type="EMBL" id="MET4570023.1"/>
    </source>
</evidence>
<accession>A0ABV2PYU4</accession>
<dbReference type="Proteomes" id="UP001549251">
    <property type="component" value="Unassembled WGS sequence"/>
</dbReference>